<dbReference type="eggNOG" id="COG3795">
    <property type="taxonomic scope" value="Bacteria"/>
</dbReference>
<dbReference type="AlphaFoldDB" id="C5C272"/>
<evidence type="ECO:0000313" key="4">
    <source>
        <dbReference type="Proteomes" id="UP000007962"/>
    </source>
</evidence>
<dbReference type="Gene3D" id="3.30.70.1060">
    <property type="entry name" value="Dimeric alpha+beta barrel"/>
    <property type="match status" value="1"/>
</dbReference>
<keyword evidence="4" id="KW-1185">Reference proteome</keyword>
<proteinExistence type="inferred from homology"/>
<dbReference type="Proteomes" id="UP000007962">
    <property type="component" value="Chromosome"/>
</dbReference>
<comment type="similarity">
    <text evidence="1">Belongs to the YciI family.</text>
</comment>
<sequence>MPHLKRFAILLYEDESVWAAATDEVRQDHMARHDAFSDAVGAAGRIVSGEALSTVSTATTVRNDRGGVVTSGPFAELTEQLGGFYVVDLPDLETAVDIVRLLPAYTVEIRPVMDVEDL</sequence>
<evidence type="ECO:0000259" key="2">
    <source>
        <dbReference type="Pfam" id="PF03795"/>
    </source>
</evidence>
<dbReference type="PANTHER" id="PTHR35174">
    <property type="entry name" value="BLL7171 PROTEIN-RELATED"/>
    <property type="match status" value="1"/>
</dbReference>
<dbReference type="SUPFAM" id="SSF54909">
    <property type="entry name" value="Dimeric alpha+beta barrel"/>
    <property type="match status" value="1"/>
</dbReference>
<gene>
    <name evidence="3" type="ordered locus">Bcav_3455</name>
</gene>
<dbReference type="PANTHER" id="PTHR35174:SF3">
    <property type="entry name" value="BLL7171 PROTEIN"/>
    <property type="match status" value="1"/>
</dbReference>
<name>C5C272_BEUC1</name>
<dbReference type="KEGG" id="bcv:Bcav_3455"/>
<dbReference type="InterPro" id="IPR005545">
    <property type="entry name" value="YCII"/>
</dbReference>
<dbReference type="EMBL" id="CP001618">
    <property type="protein sequence ID" value="ACQ81697.1"/>
    <property type="molecule type" value="Genomic_DNA"/>
</dbReference>
<reference evidence="3 4" key="1">
    <citation type="journal article" date="2009" name="Stand. Genomic Sci.">
        <title>Complete genome sequence of Beutenbergia cavernae type strain (HKI 0122).</title>
        <authorList>
            <person name="Land M."/>
            <person name="Pukall R."/>
            <person name="Abt B."/>
            <person name="Goker M."/>
            <person name="Rohde M."/>
            <person name="Glavina Del Rio T."/>
            <person name="Tice H."/>
            <person name="Copeland A."/>
            <person name="Cheng J.F."/>
            <person name="Lucas S."/>
            <person name="Chen F."/>
            <person name="Nolan M."/>
            <person name="Bruce D."/>
            <person name="Goodwin L."/>
            <person name="Pitluck S."/>
            <person name="Ivanova N."/>
            <person name="Mavromatis K."/>
            <person name="Ovchinnikova G."/>
            <person name="Pati A."/>
            <person name="Chen A."/>
            <person name="Palaniappan K."/>
            <person name="Hauser L."/>
            <person name="Chang Y.J."/>
            <person name="Jefferies C.C."/>
            <person name="Saunders E."/>
            <person name="Brettin T."/>
            <person name="Detter J.C."/>
            <person name="Han C."/>
            <person name="Chain P."/>
            <person name="Bristow J."/>
            <person name="Eisen J.A."/>
            <person name="Markowitz V."/>
            <person name="Hugenholtz P."/>
            <person name="Kyrpides N.C."/>
            <person name="Klenk H.P."/>
            <person name="Lapidus A."/>
        </authorList>
    </citation>
    <scope>NUCLEOTIDE SEQUENCE [LARGE SCALE GENOMIC DNA]</scope>
    <source>
        <strain evidence="4">ATCC BAA-8 / DSM 12333 / NBRC 16432</strain>
    </source>
</reference>
<evidence type="ECO:0000256" key="1">
    <source>
        <dbReference type="ARBA" id="ARBA00007689"/>
    </source>
</evidence>
<dbReference type="STRING" id="471853.Bcav_3455"/>
<dbReference type="Pfam" id="PF03795">
    <property type="entry name" value="YCII"/>
    <property type="match status" value="1"/>
</dbReference>
<accession>C5C272</accession>
<protein>
    <submittedName>
        <fullName evidence="3">YCII-related protein</fullName>
    </submittedName>
</protein>
<organism evidence="3 4">
    <name type="scientific">Beutenbergia cavernae (strain ATCC BAA-8 / DSM 12333 / CCUG 43141 / JCM 11478 / NBRC 16432 / NCIMB 13614 / HKI 0122)</name>
    <dbReference type="NCBI Taxonomy" id="471853"/>
    <lineage>
        <taxon>Bacteria</taxon>
        <taxon>Bacillati</taxon>
        <taxon>Actinomycetota</taxon>
        <taxon>Actinomycetes</taxon>
        <taxon>Micrococcales</taxon>
        <taxon>Beutenbergiaceae</taxon>
        <taxon>Beutenbergia</taxon>
    </lineage>
</organism>
<dbReference type="InterPro" id="IPR011008">
    <property type="entry name" value="Dimeric_a/b-barrel"/>
</dbReference>
<feature type="domain" description="YCII-related" evidence="2">
    <location>
        <begin position="6"/>
        <end position="114"/>
    </location>
</feature>
<evidence type="ECO:0000313" key="3">
    <source>
        <dbReference type="EMBL" id="ACQ81697.1"/>
    </source>
</evidence>
<dbReference type="HOGENOM" id="CLU_130902_2_1_11"/>
<dbReference type="RefSeq" id="WP_015883934.1">
    <property type="nucleotide sequence ID" value="NC_012669.1"/>
</dbReference>